<evidence type="ECO:0000313" key="3">
    <source>
        <dbReference type="EMBL" id="KAE9003642.1"/>
    </source>
</evidence>
<dbReference type="Proteomes" id="UP000429607">
    <property type="component" value="Unassembled WGS sequence"/>
</dbReference>
<accession>A0A6A4FDB4</accession>
<dbReference type="EMBL" id="QXFV01002740">
    <property type="protein sequence ID" value="KAE8983939.1"/>
    <property type="molecule type" value="Genomic_DNA"/>
</dbReference>
<evidence type="ECO:0000313" key="7">
    <source>
        <dbReference type="Proteomes" id="UP000435112"/>
    </source>
</evidence>
<protein>
    <submittedName>
        <fullName evidence="4">Uncharacterized protein</fullName>
    </submittedName>
</protein>
<comment type="caution">
    <text evidence="4">The sequence shown here is derived from an EMBL/GenBank/DDBJ whole genome shotgun (WGS) entry which is preliminary data.</text>
</comment>
<feature type="signal peptide" evidence="1">
    <location>
        <begin position="1"/>
        <end position="17"/>
    </location>
</feature>
<dbReference type="Proteomes" id="UP000434957">
    <property type="component" value="Unassembled WGS sequence"/>
</dbReference>
<proteinExistence type="predicted"/>
<evidence type="ECO:0000313" key="5">
    <source>
        <dbReference type="Proteomes" id="UP000429607"/>
    </source>
</evidence>
<gene>
    <name evidence="2" type="ORF">PR001_g23312</name>
    <name evidence="3" type="ORF">PR002_g17278</name>
    <name evidence="4" type="ORF">PR003_g12203</name>
</gene>
<organism evidence="4 6">
    <name type="scientific">Phytophthora rubi</name>
    <dbReference type="NCBI Taxonomy" id="129364"/>
    <lineage>
        <taxon>Eukaryota</taxon>
        <taxon>Sar</taxon>
        <taxon>Stramenopiles</taxon>
        <taxon>Oomycota</taxon>
        <taxon>Peronosporomycetes</taxon>
        <taxon>Peronosporales</taxon>
        <taxon>Peronosporaceae</taxon>
        <taxon>Phytophthora</taxon>
    </lineage>
</organism>
<dbReference type="AlphaFoldDB" id="A0A6A4FDB4"/>
<dbReference type="EMBL" id="QXFT01000728">
    <property type="protein sequence ID" value="KAE9337028.1"/>
    <property type="molecule type" value="Genomic_DNA"/>
</dbReference>
<keyword evidence="6" id="KW-1185">Reference proteome</keyword>
<keyword evidence="1" id="KW-0732">Signal</keyword>
<evidence type="ECO:0000313" key="2">
    <source>
        <dbReference type="EMBL" id="KAE8983939.1"/>
    </source>
</evidence>
<dbReference type="EMBL" id="QXFU01001380">
    <property type="protein sequence ID" value="KAE9003642.1"/>
    <property type="molecule type" value="Genomic_DNA"/>
</dbReference>
<evidence type="ECO:0000313" key="4">
    <source>
        <dbReference type="EMBL" id="KAE9337028.1"/>
    </source>
</evidence>
<name>A0A6A4FDB4_9STRA</name>
<dbReference type="OrthoDB" id="10308739at2759"/>
<dbReference type="Proteomes" id="UP000435112">
    <property type="component" value="Unassembled WGS sequence"/>
</dbReference>
<reference evidence="4 6" key="1">
    <citation type="submission" date="2018-08" db="EMBL/GenBank/DDBJ databases">
        <title>Genomic investigation of the strawberry pathogen Phytophthora fragariae indicates pathogenicity is determined by transcriptional variation in three key races.</title>
        <authorList>
            <person name="Adams T.M."/>
            <person name="Armitage A.D."/>
            <person name="Sobczyk M.K."/>
            <person name="Bates H.J."/>
            <person name="Dunwell J.M."/>
            <person name="Nellist C.F."/>
            <person name="Harrison R.J."/>
        </authorList>
    </citation>
    <scope>NUCLEOTIDE SEQUENCE [LARGE SCALE GENOMIC DNA]</scope>
    <source>
        <strain evidence="2 5">SCRP249</strain>
        <strain evidence="3 7">SCRP324</strain>
        <strain evidence="4 6">SCRP333</strain>
    </source>
</reference>
<feature type="chain" id="PRO_5036167638" evidence="1">
    <location>
        <begin position="18"/>
        <end position="97"/>
    </location>
</feature>
<evidence type="ECO:0000256" key="1">
    <source>
        <dbReference type="SAM" id="SignalP"/>
    </source>
</evidence>
<evidence type="ECO:0000313" key="6">
    <source>
        <dbReference type="Proteomes" id="UP000434957"/>
    </source>
</evidence>
<sequence>MGLGLVVLALTVTQVRVRLFVPKEPDLAFHLAPKRRPHLAAQIERVLHEEVLTAQELPVDYRPIAHIKRQRPGSRAFHVLHRERYLRSQLFFISVKI</sequence>